<dbReference type="GO" id="GO:0004930">
    <property type="term" value="F:G protein-coupled receptor activity"/>
    <property type="evidence" value="ECO:0007669"/>
    <property type="project" value="UniProtKB-KW"/>
</dbReference>
<name>A0A2J8KNT1_PANTR</name>
<dbReference type="Gene3D" id="1.20.1070.10">
    <property type="entry name" value="Rhodopsin 7-helix transmembrane proteins"/>
    <property type="match status" value="1"/>
</dbReference>
<comment type="subcellular location">
    <subcellularLocation>
        <location evidence="1">Cell membrane</location>
        <topology evidence="1">Multi-pass membrane protein</topology>
    </subcellularLocation>
</comment>
<dbReference type="InterPro" id="IPR050516">
    <property type="entry name" value="Olfactory_GPCR"/>
</dbReference>
<evidence type="ECO:0000256" key="1">
    <source>
        <dbReference type="ARBA" id="ARBA00004651"/>
    </source>
</evidence>
<evidence type="ECO:0000256" key="4">
    <source>
        <dbReference type="ARBA" id="ARBA00022692"/>
    </source>
</evidence>
<keyword evidence="9" id="KW-0675">Receptor</keyword>
<dbReference type="InterPro" id="IPR017452">
    <property type="entry name" value="GPCR_Rhodpsn_7TM"/>
</dbReference>
<feature type="signal peptide" evidence="11">
    <location>
        <begin position="1"/>
        <end position="15"/>
    </location>
</feature>
<evidence type="ECO:0000256" key="7">
    <source>
        <dbReference type="ARBA" id="ARBA00023040"/>
    </source>
</evidence>
<dbReference type="GO" id="GO:0005886">
    <property type="term" value="C:plasma membrane"/>
    <property type="evidence" value="ECO:0007669"/>
    <property type="project" value="UniProtKB-SubCell"/>
</dbReference>
<dbReference type="InterPro" id="IPR000276">
    <property type="entry name" value="GPCR_Rhodpsn"/>
</dbReference>
<keyword evidence="7" id="KW-0297">G-protein coupled receptor</keyword>
<feature type="domain" description="G-protein coupled receptors family 1 profile" evidence="12">
    <location>
        <begin position="1"/>
        <end position="46"/>
    </location>
</feature>
<evidence type="ECO:0000256" key="3">
    <source>
        <dbReference type="ARBA" id="ARBA00022606"/>
    </source>
</evidence>
<keyword evidence="11" id="KW-0732">Signal</keyword>
<keyword evidence="4" id="KW-0812">Transmembrane</keyword>
<sequence>GCAFQLLLMTSFSAGEIFILTAMSYDHYVAICCPLNYEVIHVPIRA</sequence>
<evidence type="ECO:0000256" key="10">
    <source>
        <dbReference type="ARBA" id="ARBA00023224"/>
    </source>
</evidence>
<keyword evidence="8" id="KW-0472">Membrane</keyword>
<feature type="chain" id="PRO_5014387935" evidence="11">
    <location>
        <begin position="16"/>
        <end position="46"/>
    </location>
</feature>
<keyword evidence="6" id="KW-1133">Transmembrane helix</keyword>
<organism evidence="13 14">
    <name type="scientific">Pan troglodytes</name>
    <name type="common">Chimpanzee</name>
    <dbReference type="NCBI Taxonomy" id="9598"/>
    <lineage>
        <taxon>Eukaryota</taxon>
        <taxon>Metazoa</taxon>
        <taxon>Chordata</taxon>
        <taxon>Craniata</taxon>
        <taxon>Vertebrata</taxon>
        <taxon>Euteleostomi</taxon>
        <taxon>Mammalia</taxon>
        <taxon>Eutheria</taxon>
        <taxon>Euarchontoglires</taxon>
        <taxon>Primates</taxon>
        <taxon>Haplorrhini</taxon>
        <taxon>Catarrhini</taxon>
        <taxon>Hominidae</taxon>
        <taxon>Pan</taxon>
    </lineage>
</organism>
<dbReference type="Proteomes" id="UP000236370">
    <property type="component" value="Unassembled WGS sequence"/>
</dbReference>
<keyword evidence="5" id="KW-0552">Olfaction</keyword>
<dbReference type="PANTHER" id="PTHR26452">
    <property type="entry name" value="OLFACTORY RECEPTOR"/>
    <property type="match status" value="1"/>
</dbReference>
<keyword evidence="3" id="KW-0716">Sensory transduction</keyword>
<evidence type="ECO:0000259" key="12">
    <source>
        <dbReference type="PROSITE" id="PS50262"/>
    </source>
</evidence>
<dbReference type="GO" id="GO:0007608">
    <property type="term" value="P:sensory perception of smell"/>
    <property type="evidence" value="ECO:0007669"/>
    <property type="project" value="UniProtKB-KW"/>
</dbReference>
<proteinExistence type="predicted"/>
<accession>A0A2J8KNT1</accession>
<dbReference type="AlphaFoldDB" id="A0A2J8KNT1"/>
<keyword evidence="10" id="KW-0807">Transducer</keyword>
<keyword evidence="2" id="KW-1003">Cell membrane</keyword>
<evidence type="ECO:0000256" key="2">
    <source>
        <dbReference type="ARBA" id="ARBA00022475"/>
    </source>
</evidence>
<dbReference type="EMBL" id="NBAG03000349">
    <property type="protein sequence ID" value="PNI36673.1"/>
    <property type="molecule type" value="Genomic_DNA"/>
</dbReference>
<evidence type="ECO:0000256" key="8">
    <source>
        <dbReference type="ARBA" id="ARBA00023136"/>
    </source>
</evidence>
<comment type="caution">
    <text evidence="13">The sequence shown here is derived from an EMBL/GenBank/DDBJ whole genome shotgun (WGS) entry which is preliminary data.</text>
</comment>
<dbReference type="PROSITE" id="PS50262">
    <property type="entry name" value="G_PROTEIN_RECEP_F1_2"/>
    <property type="match status" value="1"/>
</dbReference>
<gene>
    <name evidence="13" type="ORF">CK820_G0037123</name>
</gene>
<evidence type="ECO:0000256" key="5">
    <source>
        <dbReference type="ARBA" id="ARBA00022725"/>
    </source>
</evidence>
<evidence type="ECO:0000313" key="13">
    <source>
        <dbReference type="EMBL" id="PNI36673.1"/>
    </source>
</evidence>
<dbReference type="Pfam" id="PF00001">
    <property type="entry name" value="7tm_1"/>
    <property type="match status" value="1"/>
</dbReference>
<evidence type="ECO:0000256" key="11">
    <source>
        <dbReference type="SAM" id="SignalP"/>
    </source>
</evidence>
<dbReference type="SUPFAM" id="SSF81321">
    <property type="entry name" value="Family A G protein-coupled receptor-like"/>
    <property type="match status" value="1"/>
</dbReference>
<evidence type="ECO:0000313" key="14">
    <source>
        <dbReference type="Proteomes" id="UP000236370"/>
    </source>
</evidence>
<protein>
    <submittedName>
        <fullName evidence="13">T0130382 isoform 1</fullName>
    </submittedName>
</protein>
<reference evidence="13 14" key="1">
    <citation type="submission" date="2017-12" db="EMBL/GenBank/DDBJ databases">
        <title>High-resolution comparative analysis of great ape genomes.</title>
        <authorList>
            <person name="Pollen A."/>
            <person name="Hastie A."/>
            <person name="Hormozdiari F."/>
            <person name="Dougherty M."/>
            <person name="Liu R."/>
            <person name="Chaisson M."/>
            <person name="Hoppe E."/>
            <person name="Hill C."/>
            <person name="Pang A."/>
            <person name="Hillier L."/>
            <person name="Baker C."/>
            <person name="Armstrong J."/>
            <person name="Shendure J."/>
            <person name="Paten B."/>
            <person name="Wilson R."/>
            <person name="Chao H."/>
            <person name="Schneider V."/>
            <person name="Ventura M."/>
            <person name="Kronenberg Z."/>
            <person name="Murali S."/>
            <person name="Gordon D."/>
            <person name="Cantsilieris S."/>
            <person name="Munson K."/>
            <person name="Nelson B."/>
            <person name="Raja A."/>
            <person name="Underwood J."/>
            <person name="Diekhans M."/>
            <person name="Fiddes I."/>
            <person name="Haussler D."/>
            <person name="Eichler E."/>
        </authorList>
    </citation>
    <scope>NUCLEOTIDE SEQUENCE [LARGE SCALE GENOMIC DNA]</scope>
    <source>
        <strain evidence="13">Yerkes chimp pedigree #C0471</strain>
    </source>
</reference>
<evidence type="ECO:0000256" key="9">
    <source>
        <dbReference type="ARBA" id="ARBA00023170"/>
    </source>
</evidence>
<feature type="non-terminal residue" evidence="13">
    <location>
        <position position="1"/>
    </location>
</feature>
<evidence type="ECO:0000256" key="6">
    <source>
        <dbReference type="ARBA" id="ARBA00022989"/>
    </source>
</evidence>